<sequence>MRTVLTQLVFWVGVVSFILLEGASTGTLSRASSIEACIPDGESDFIGGRSSCTFSRVVDVDSNRFPSRIPTVACKCPGTLCSPLGDFRCHEIKERMQVIVRENDGMFRNDTMEVTVSCVCALGRSGQAAAPGFRVVNYEKTQRHSATPFGAHGVLVR</sequence>
<dbReference type="Proteomes" id="UP000821845">
    <property type="component" value="Chromosome 9"/>
</dbReference>
<gene>
    <name evidence="1" type="ORF">HPB50_023471</name>
</gene>
<comment type="caution">
    <text evidence="1">The sequence shown here is derived from an EMBL/GenBank/DDBJ whole genome shotgun (WGS) entry which is preliminary data.</text>
</comment>
<accession>A0ACB7RQF0</accession>
<evidence type="ECO:0000313" key="2">
    <source>
        <dbReference type="Proteomes" id="UP000821845"/>
    </source>
</evidence>
<organism evidence="1 2">
    <name type="scientific">Hyalomma asiaticum</name>
    <name type="common">Tick</name>
    <dbReference type="NCBI Taxonomy" id="266040"/>
    <lineage>
        <taxon>Eukaryota</taxon>
        <taxon>Metazoa</taxon>
        <taxon>Ecdysozoa</taxon>
        <taxon>Arthropoda</taxon>
        <taxon>Chelicerata</taxon>
        <taxon>Arachnida</taxon>
        <taxon>Acari</taxon>
        <taxon>Parasitiformes</taxon>
        <taxon>Ixodida</taxon>
        <taxon>Ixodoidea</taxon>
        <taxon>Ixodidae</taxon>
        <taxon>Hyalomminae</taxon>
        <taxon>Hyalomma</taxon>
    </lineage>
</organism>
<keyword evidence="2" id="KW-1185">Reference proteome</keyword>
<protein>
    <submittedName>
        <fullName evidence="1">Uncharacterized protein</fullName>
    </submittedName>
</protein>
<evidence type="ECO:0000313" key="1">
    <source>
        <dbReference type="EMBL" id="KAH6923137.1"/>
    </source>
</evidence>
<proteinExistence type="predicted"/>
<reference evidence="1" key="1">
    <citation type="submission" date="2020-05" db="EMBL/GenBank/DDBJ databases">
        <title>Large-scale comparative analyses of tick genomes elucidate their genetic diversity and vector capacities.</title>
        <authorList>
            <person name="Jia N."/>
            <person name="Wang J."/>
            <person name="Shi W."/>
            <person name="Du L."/>
            <person name="Sun Y."/>
            <person name="Zhan W."/>
            <person name="Jiang J."/>
            <person name="Wang Q."/>
            <person name="Zhang B."/>
            <person name="Ji P."/>
            <person name="Sakyi L.B."/>
            <person name="Cui X."/>
            <person name="Yuan T."/>
            <person name="Jiang B."/>
            <person name="Yang W."/>
            <person name="Lam T.T.-Y."/>
            <person name="Chang Q."/>
            <person name="Ding S."/>
            <person name="Wang X."/>
            <person name="Zhu J."/>
            <person name="Ruan X."/>
            <person name="Zhao L."/>
            <person name="Wei J."/>
            <person name="Que T."/>
            <person name="Du C."/>
            <person name="Cheng J."/>
            <person name="Dai P."/>
            <person name="Han X."/>
            <person name="Huang E."/>
            <person name="Gao Y."/>
            <person name="Liu J."/>
            <person name="Shao H."/>
            <person name="Ye R."/>
            <person name="Li L."/>
            <person name="Wei W."/>
            <person name="Wang X."/>
            <person name="Wang C."/>
            <person name="Yang T."/>
            <person name="Huo Q."/>
            <person name="Li W."/>
            <person name="Guo W."/>
            <person name="Chen H."/>
            <person name="Zhou L."/>
            <person name="Ni X."/>
            <person name="Tian J."/>
            <person name="Zhou Y."/>
            <person name="Sheng Y."/>
            <person name="Liu T."/>
            <person name="Pan Y."/>
            <person name="Xia L."/>
            <person name="Li J."/>
            <person name="Zhao F."/>
            <person name="Cao W."/>
        </authorList>
    </citation>
    <scope>NUCLEOTIDE SEQUENCE</scope>
    <source>
        <strain evidence="1">Hyas-2018</strain>
    </source>
</reference>
<name>A0ACB7RQF0_HYAAI</name>
<dbReference type="EMBL" id="CM023489">
    <property type="protein sequence ID" value="KAH6923137.1"/>
    <property type="molecule type" value="Genomic_DNA"/>
</dbReference>